<dbReference type="Gene3D" id="2.160.20.10">
    <property type="entry name" value="Single-stranded right-handed beta-helix, Pectin lyase-like"/>
    <property type="match status" value="1"/>
</dbReference>
<dbReference type="SMART" id="SM00912">
    <property type="entry name" value="Haemagg_act"/>
    <property type="match status" value="1"/>
</dbReference>
<dbReference type="SUPFAM" id="SSF51126">
    <property type="entry name" value="Pectin lyase-like"/>
    <property type="match status" value="1"/>
</dbReference>
<keyword evidence="4" id="KW-1185">Reference proteome</keyword>
<sequence length="753" mass="73787">MVAAFSGASSFAYAGPLPTGGKYIAGNGSISINGTSLTVNQTSGRGIVDWNSFSIGSGYHVAFNNGAGATLNRVTGATPSSIMGALTGTGAVYLINPQGIVVGPTGTISTGGRFVASTLDVDNAAFMAGGAMTLSGTGSGAVVNFGKIGSTSGDVFLIASSAVQNVGSIDAPQGTAELATGRTALLQDSSTGRQVFVQAGSGGSVVNAGQITAAQASLQAADGNIFAMSGNHEAIRATGTATRDGHVWLVADSGTLFSIGQVEAKNADGSGGAVDTSARAIHFDWPGTTVRAGQWNLATPAFTLGAGAANAFSRSLAAGTSVAVETTGATGDIDVAANVDWTGSASLSLSAYRNVRVAPGVTLRNLGVGSLTLRADASAIDNGGGVANAGTIDWSKSTGVVNLYRDMTGAYSAGTLLGNPSWTASPDQGIVTQIGAYKLVNSLADLESVSHDLAGNYALGRDLAFNGNYIDQIGGAAPFTGQFDGLGHTLAGVSIKGGYDGAYYGWGGPLIGTIGATGVVRNLNLSNGDGGVGHCYASSCYLGVLASENDGLIARTYSSGGFYFDDFGPGTGYSIGGLVGLNTGTIVQSGSSASVSGLPDFSGGPGNGDLGGLVANNTGAIRQSYATGAVTGGGWAYVGGLVGTSSGTVTQSFSTGAVSGGGGSAWYGPGGGAGGLIGSGSGADGSDYWNAQTSGKSLDGGGAPAQNGLSTAQMSNAASYAGWDFGATGAWAMPAGSAHPVLGWQARASHGPL</sequence>
<dbReference type="Proteomes" id="UP000235616">
    <property type="component" value="Unassembled WGS sequence"/>
</dbReference>
<dbReference type="OrthoDB" id="218680at2"/>
<dbReference type="InterPro" id="IPR008638">
    <property type="entry name" value="FhaB/CdiA-like_TPS"/>
</dbReference>
<feature type="domain" description="Filamentous haemagglutinin FhaB/tRNA nuclease CdiA-like TPS" evidence="2">
    <location>
        <begin position="14"/>
        <end position="125"/>
    </location>
</feature>
<dbReference type="AlphaFoldDB" id="A0A2N7VUS9"/>
<dbReference type="PANTHER" id="PTHR12338">
    <property type="entry name" value="AUTOTRANSPORTER"/>
    <property type="match status" value="1"/>
</dbReference>
<dbReference type="InterPro" id="IPR012334">
    <property type="entry name" value="Pectin_lyas_fold"/>
</dbReference>
<dbReference type="InterPro" id="IPR011050">
    <property type="entry name" value="Pectin_lyase_fold/virulence"/>
</dbReference>
<protein>
    <submittedName>
        <fullName evidence="3">Filamentous hemagglutinin</fullName>
    </submittedName>
</protein>
<dbReference type="NCBIfam" id="TIGR01901">
    <property type="entry name" value="adhes_NPXG"/>
    <property type="match status" value="1"/>
</dbReference>
<dbReference type="Gene3D" id="2.160.20.110">
    <property type="match status" value="1"/>
</dbReference>
<dbReference type="RefSeq" id="WP_102645289.1">
    <property type="nucleotide sequence ID" value="NZ_PNYA01000007.1"/>
</dbReference>
<reference evidence="3 4" key="1">
    <citation type="submission" date="2018-01" db="EMBL/GenBank/DDBJ databases">
        <title>Whole genome analyses suggest that Burkholderia sensu lato contains two further novel genera in the rhizoxinica-symbiotica group Mycetohabitans gen. nov., and Trinickia gen. nov.: implications for the evolution of diazotrophy and nodulation in the Burkholderiaceae.</title>
        <authorList>
            <person name="Estrada-de los Santos P."/>
            <person name="Palmer M."/>
            <person name="Chavez-Ramirez B."/>
            <person name="Beukes C."/>
            <person name="Steenkamp E.T."/>
            <person name="Hirsch A.M."/>
            <person name="Manyaka P."/>
            <person name="Maluk M."/>
            <person name="Lafos M."/>
            <person name="Crook M."/>
            <person name="Gross E."/>
            <person name="Simon M.F."/>
            <person name="Bueno dos Reis Junior F."/>
            <person name="Poole P.S."/>
            <person name="Venter S.N."/>
            <person name="James E.K."/>
        </authorList>
    </citation>
    <scope>NUCLEOTIDE SEQUENCE [LARGE SCALE GENOMIC DNA]</scope>
    <source>
        <strain evidence="3 4">GIMN1.004</strain>
    </source>
</reference>
<comment type="caution">
    <text evidence="3">The sequence shown here is derived from an EMBL/GenBank/DDBJ whole genome shotgun (WGS) entry which is preliminary data.</text>
</comment>
<dbReference type="Pfam" id="PF05860">
    <property type="entry name" value="TPS"/>
    <property type="match status" value="1"/>
</dbReference>
<gene>
    <name evidence="3" type="ORF">C0Z18_09175</name>
</gene>
<evidence type="ECO:0000313" key="4">
    <source>
        <dbReference type="Proteomes" id="UP000235616"/>
    </source>
</evidence>
<organism evidence="3 4">
    <name type="scientific">Trinickia dabaoshanensis</name>
    <dbReference type="NCBI Taxonomy" id="564714"/>
    <lineage>
        <taxon>Bacteria</taxon>
        <taxon>Pseudomonadati</taxon>
        <taxon>Pseudomonadota</taxon>
        <taxon>Betaproteobacteria</taxon>
        <taxon>Burkholderiales</taxon>
        <taxon>Burkholderiaceae</taxon>
        <taxon>Trinickia</taxon>
    </lineage>
</organism>
<dbReference type="EMBL" id="PNYA01000007">
    <property type="protein sequence ID" value="PMS20908.1"/>
    <property type="molecule type" value="Genomic_DNA"/>
</dbReference>
<dbReference type="PANTHER" id="PTHR12338:SF5">
    <property type="entry name" value="ANTIGEN 43-RELATED"/>
    <property type="match status" value="1"/>
</dbReference>
<proteinExistence type="predicted"/>
<dbReference type="InterPro" id="IPR050909">
    <property type="entry name" value="Bact_Autotransporter_VF"/>
</dbReference>
<evidence type="ECO:0000259" key="2">
    <source>
        <dbReference type="SMART" id="SM00912"/>
    </source>
</evidence>
<evidence type="ECO:0000256" key="1">
    <source>
        <dbReference type="SAM" id="MobiDB-lite"/>
    </source>
</evidence>
<name>A0A2N7VUS9_9BURK</name>
<evidence type="ECO:0000313" key="3">
    <source>
        <dbReference type="EMBL" id="PMS20908.1"/>
    </source>
</evidence>
<accession>A0A2N7VUS9</accession>
<feature type="region of interest" description="Disordered" evidence="1">
    <location>
        <begin position="690"/>
        <end position="709"/>
    </location>
</feature>